<protein>
    <submittedName>
        <fullName evidence="6">5'-nucleotidase SurE</fullName>
    </submittedName>
</protein>
<dbReference type="GO" id="GO:0046872">
    <property type="term" value="F:metal ion binding"/>
    <property type="evidence" value="ECO:0007669"/>
    <property type="project" value="UniProtKB-KW"/>
</dbReference>
<sequence>MTMSSDSDPPKLPQFVPQSLVSDLQSALLSRRAASTPPEATSDEPTSEEAKGGEVTASPVEESPGVESSSADVAQSVSETKPIVLVTCADGINSAGLEFLVTALVSTGQYDVSVCAPESGKFASGDSITIGETVVATSTEVSGAKAFQVSGTPVDCVSLALSAALFSWSKPALVISGINKGSSCGHESFHSGAVAGAKEALMCGIPAIAISLKWKKNESQDTDLKDAVNVSMPLIQAAIRDVEKGQFPKSCFLNIGIPASPSINKGVRITKQSEWRPMLSWQATSANRPPSVAPQFLAMHQSLGLQLAQLGRDASAAGAARRANAQRKNIEVESVASAGKPETKEVVKKLFRLELVEKQQDEGLDGGLDYVALENGFISVTPLDVQLRMHPEIQVSASDWLTSILKGDEED</sequence>
<keyword evidence="3" id="KW-0378">Hydrolase</keyword>
<evidence type="ECO:0000256" key="3">
    <source>
        <dbReference type="ARBA" id="ARBA00022801"/>
    </source>
</evidence>
<comment type="similarity">
    <text evidence="1">Belongs to the SurE nucleotidase family.</text>
</comment>
<evidence type="ECO:0000259" key="5">
    <source>
        <dbReference type="Pfam" id="PF01975"/>
    </source>
</evidence>
<reference evidence="6" key="1">
    <citation type="submission" date="2020-01" db="EMBL/GenBank/DDBJ databases">
        <title>Genome sequence of Kobresia littledalei, the first chromosome-level genome in the family Cyperaceae.</title>
        <authorList>
            <person name="Qu G."/>
        </authorList>
    </citation>
    <scope>NUCLEOTIDE SEQUENCE</scope>
    <source>
        <strain evidence="6">C.B.Clarke</strain>
        <tissue evidence="6">Leaf</tissue>
    </source>
</reference>
<organism evidence="6 7">
    <name type="scientific">Carex littledalei</name>
    <dbReference type="NCBI Taxonomy" id="544730"/>
    <lineage>
        <taxon>Eukaryota</taxon>
        <taxon>Viridiplantae</taxon>
        <taxon>Streptophyta</taxon>
        <taxon>Embryophyta</taxon>
        <taxon>Tracheophyta</taxon>
        <taxon>Spermatophyta</taxon>
        <taxon>Magnoliopsida</taxon>
        <taxon>Liliopsida</taxon>
        <taxon>Poales</taxon>
        <taxon>Cyperaceae</taxon>
        <taxon>Cyperoideae</taxon>
        <taxon>Cariceae</taxon>
        <taxon>Carex</taxon>
        <taxon>Carex subgen. Euthyceras</taxon>
    </lineage>
</organism>
<feature type="domain" description="Survival protein SurE-like phosphatase/nucleotidase" evidence="5">
    <location>
        <begin position="84"/>
        <end position="276"/>
    </location>
</feature>
<dbReference type="Gene3D" id="3.40.1210.10">
    <property type="entry name" value="Survival protein SurE-like phosphatase/nucleotidase"/>
    <property type="match status" value="1"/>
</dbReference>
<dbReference type="Proteomes" id="UP000623129">
    <property type="component" value="Unassembled WGS sequence"/>
</dbReference>
<dbReference type="InterPro" id="IPR030048">
    <property type="entry name" value="SurE"/>
</dbReference>
<dbReference type="EMBL" id="SWLB01000021">
    <property type="protein sequence ID" value="KAF3324559.1"/>
    <property type="molecule type" value="Genomic_DNA"/>
</dbReference>
<dbReference type="OrthoDB" id="202825at2759"/>
<evidence type="ECO:0000313" key="6">
    <source>
        <dbReference type="EMBL" id="KAF3324559.1"/>
    </source>
</evidence>
<evidence type="ECO:0000313" key="7">
    <source>
        <dbReference type="Proteomes" id="UP000623129"/>
    </source>
</evidence>
<accession>A0A833QSD4</accession>
<name>A0A833QSD4_9POAL</name>
<evidence type="ECO:0000256" key="4">
    <source>
        <dbReference type="SAM" id="MobiDB-lite"/>
    </source>
</evidence>
<dbReference type="InterPro" id="IPR036523">
    <property type="entry name" value="SurE-like_sf"/>
</dbReference>
<dbReference type="Pfam" id="PF01975">
    <property type="entry name" value="SurE"/>
    <property type="match status" value="1"/>
</dbReference>
<comment type="caution">
    <text evidence="6">The sequence shown here is derived from an EMBL/GenBank/DDBJ whole genome shotgun (WGS) entry which is preliminary data.</text>
</comment>
<feature type="region of interest" description="Disordered" evidence="4">
    <location>
        <begin position="26"/>
        <end position="74"/>
    </location>
</feature>
<evidence type="ECO:0000256" key="2">
    <source>
        <dbReference type="ARBA" id="ARBA00022723"/>
    </source>
</evidence>
<keyword evidence="2" id="KW-0479">Metal-binding</keyword>
<dbReference type="AlphaFoldDB" id="A0A833QSD4"/>
<feature type="compositionally biased region" description="Low complexity" evidence="4">
    <location>
        <begin position="58"/>
        <end position="70"/>
    </location>
</feature>
<dbReference type="PANTHER" id="PTHR30457">
    <property type="entry name" value="5'-NUCLEOTIDASE SURE"/>
    <property type="match status" value="1"/>
</dbReference>
<dbReference type="PANTHER" id="PTHR30457:SF5">
    <property type="entry name" value="OS01G0709400 PROTEIN"/>
    <property type="match status" value="1"/>
</dbReference>
<dbReference type="SUPFAM" id="SSF64167">
    <property type="entry name" value="SurE-like"/>
    <property type="match status" value="1"/>
</dbReference>
<proteinExistence type="inferred from homology"/>
<dbReference type="InterPro" id="IPR002828">
    <property type="entry name" value="SurE-like_Pase/nucleotidase"/>
</dbReference>
<dbReference type="GO" id="GO:0008252">
    <property type="term" value="F:nucleotidase activity"/>
    <property type="evidence" value="ECO:0007669"/>
    <property type="project" value="InterPro"/>
</dbReference>
<gene>
    <name evidence="6" type="ORF">FCM35_KLT10716</name>
</gene>
<evidence type="ECO:0000256" key="1">
    <source>
        <dbReference type="ARBA" id="ARBA00011062"/>
    </source>
</evidence>
<keyword evidence="7" id="KW-1185">Reference proteome</keyword>